<accession>A0AAI8YBR5</accession>
<gene>
    <name evidence="2" type="ORF">KHLLAP_LOCUS1887</name>
</gene>
<evidence type="ECO:0000256" key="1">
    <source>
        <dbReference type="SAM" id="SignalP"/>
    </source>
</evidence>
<dbReference type="InterPro" id="IPR029001">
    <property type="entry name" value="ITPase-like_fam"/>
</dbReference>
<evidence type="ECO:0000313" key="2">
    <source>
        <dbReference type="EMBL" id="CAJ2501419.1"/>
    </source>
</evidence>
<dbReference type="Proteomes" id="UP001295740">
    <property type="component" value="Unassembled WGS sequence"/>
</dbReference>
<dbReference type="EMBL" id="CAUWAG010000003">
    <property type="protein sequence ID" value="CAJ2501419.1"/>
    <property type="molecule type" value="Genomic_DNA"/>
</dbReference>
<name>A0AAI8YBR5_9PEZI</name>
<feature type="chain" id="PRO_5042468825" evidence="1">
    <location>
        <begin position="20"/>
        <end position="342"/>
    </location>
</feature>
<organism evidence="2 3">
    <name type="scientific">Anthostomella pinea</name>
    <dbReference type="NCBI Taxonomy" id="933095"/>
    <lineage>
        <taxon>Eukaryota</taxon>
        <taxon>Fungi</taxon>
        <taxon>Dikarya</taxon>
        <taxon>Ascomycota</taxon>
        <taxon>Pezizomycotina</taxon>
        <taxon>Sordariomycetes</taxon>
        <taxon>Xylariomycetidae</taxon>
        <taxon>Xylariales</taxon>
        <taxon>Xylariaceae</taxon>
        <taxon>Anthostomella</taxon>
    </lineage>
</organism>
<reference evidence="2" key="1">
    <citation type="submission" date="2023-10" db="EMBL/GenBank/DDBJ databases">
        <authorList>
            <person name="Hackl T."/>
        </authorList>
    </citation>
    <scope>NUCLEOTIDE SEQUENCE</scope>
</reference>
<comment type="caution">
    <text evidence="2">The sequence shown here is derived from an EMBL/GenBank/DDBJ whole genome shotgun (WGS) entry which is preliminary data.</text>
</comment>
<dbReference type="SUPFAM" id="SSF52972">
    <property type="entry name" value="ITPase-like"/>
    <property type="match status" value="1"/>
</dbReference>
<dbReference type="AlphaFoldDB" id="A0AAI8YBR5"/>
<feature type="signal peptide" evidence="1">
    <location>
        <begin position="1"/>
        <end position="19"/>
    </location>
</feature>
<protein>
    <submittedName>
        <fullName evidence="2">Uu.00g042720.m01.CDS01</fullName>
    </submittedName>
</protein>
<keyword evidence="1" id="KW-0732">Signal</keyword>
<keyword evidence="3" id="KW-1185">Reference proteome</keyword>
<proteinExistence type="predicted"/>
<evidence type="ECO:0000313" key="3">
    <source>
        <dbReference type="Proteomes" id="UP001295740"/>
    </source>
</evidence>
<dbReference type="Gene3D" id="3.90.950.10">
    <property type="match status" value="1"/>
</dbReference>
<sequence length="342" mass="37892">MRQNLIYVLLSVSAALSAAVSNRGAMELSAREAYPFTVQDLHIADWEVKSDAKVEDLGINLDTYTTTRLDDLKGKLKGKKEASLVLLPTENKRKMKVMEQGHPDADHPNVFFQVSAAKSDVGEQPYNEAGAEGAANRIRNSVTAFLDGSFLPANENGFGNQTTLEWCLENEIGKIYFFSIENYIQGTRKQKDKDYGSDHKKNEQIEANVNDVMEAENHDGWTLEDAVDYGCAAAFDVFKNKAFRIKGDGVRVPSPEGYDLVKVAMARGHDDRDWRHGRLTVGSVIAAVVDPKSKGADPEHTLDADWHYYVSGGKASRYDILEKAVAQLREALFGLNRDGDVS</sequence>